<dbReference type="SMART" id="SM00217">
    <property type="entry name" value="WAP"/>
    <property type="match status" value="3"/>
</dbReference>
<gene>
    <name evidence="2" type="primary">LOC101171080</name>
</gene>
<proteinExistence type="predicted"/>
<dbReference type="AlphaFoldDB" id="A0A3B3II43"/>
<name>A0A3B3II43_ORYLA</name>
<evidence type="ECO:0000259" key="1">
    <source>
        <dbReference type="PROSITE" id="PS51390"/>
    </source>
</evidence>
<accession>A0A3B3II43</accession>
<dbReference type="GO" id="GO:0005615">
    <property type="term" value="C:extracellular space"/>
    <property type="evidence" value="ECO:0000318"/>
    <property type="project" value="GO_Central"/>
</dbReference>
<protein>
    <submittedName>
        <fullName evidence="2">WAP four-disulfide core domain 2</fullName>
    </submittedName>
</protein>
<dbReference type="InterPro" id="IPR050514">
    <property type="entry name" value="WAP_four-disulfide_core"/>
</dbReference>
<dbReference type="PROSITE" id="PS51390">
    <property type="entry name" value="WAP"/>
    <property type="match status" value="2"/>
</dbReference>
<dbReference type="InParanoid" id="A0A3B3II43"/>
<reference evidence="2" key="3">
    <citation type="submission" date="2025-09" db="UniProtKB">
        <authorList>
            <consortium name="Ensembl"/>
        </authorList>
    </citation>
    <scope>IDENTIFICATION</scope>
    <source>
        <strain evidence="2">Hd-rR</strain>
    </source>
</reference>
<dbReference type="Bgee" id="ENSORLG00000028223">
    <property type="expression patterns" value="Expressed in adult organism and 2 other cell types or tissues"/>
</dbReference>
<keyword evidence="3" id="KW-1185">Reference proteome</keyword>
<evidence type="ECO:0000313" key="3">
    <source>
        <dbReference type="Proteomes" id="UP000001038"/>
    </source>
</evidence>
<dbReference type="Proteomes" id="UP000001038">
    <property type="component" value="Chromosome 7"/>
</dbReference>
<dbReference type="Pfam" id="PF00095">
    <property type="entry name" value="WAP"/>
    <property type="match status" value="3"/>
</dbReference>
<dbReference type="InterPro" id="IPR036645">
    <property type="entry name" value="Elafin-like_sf"/>
</dbReference>
<dbReference type="GO" id="GO:0045087">
    <property type="term" value="P:innate immune response"/>
    <property type="evidence" value="ECO:0000318"/>
    <property type="project" value="GO_Central"/>
</dbReference>
<dbReference type="Gene3D" id="4.10.75.10">
    <property type="entry name" value="Elafin-like"/>
    <property type="match status" value="3"/>
</dbReference>
<dbReference type="InterPro" id="IPR008197">
    <property type="entry name" value="WAP_dom"/>
</dbReference>
<feature type="domain" description="WAP" evidence="1">
    <location>
        <begin position="102"/>
        <end position="147"/>
    </location>
</feature>
<reference evidence="2 3" key="1">
    <citation type="journal article" date="2007" name="Nature">
        <title>The medaka draft genome and insights into vertebrate genome evolution.</title>
        <authorList>
            <person name="Kasahara M."/>
            <person name="Naruse K."/>
            <person name="Sasaki S."/>
            <person name="Nakatani Y."/>
            <person name="Qu W."/>
            <person name="Ahsan B."/>
            <person name="Yamada T."/>
            <person name="Nagayasu Y."/>
            <person name="Doi K."/>
            <person name="Kasai Y."/>
            <person name="Jindo T."/>
            <person name="Kobayashi D."/>
            <person name="Shimada A."/>
            <person name="Toyoda A."/>
            <person name="Kuroki Y."/>
            <person name="Fujiyama A."/>
            <person name="Sasaki T."/>
            <person name="Shimizu A."/>
            <person name="Asakawa S."/>
            <person name="Shimizu N."/>
            <person name="Hashimoto S."/>
            <person name="Yang J."/>
            <person name="Lee Y."/>
            <person name="Matsushima K."/>
            <person name="Sugano S."/>
            <person name="Sakaizumi M."/>
            <person name="Narita T."/>
            <person name="Ohishi K."/>
            <person name="Haga S."/>
            <person name="Ohta F."/>
            <person name="Nomoto H."/>
            <person name="Nogata K."/>
            <person name="Morishita T."/>
            <person name="Endo T."/>
            <person name="Shin-I T."/>
            <person name="Takeda H."/>
            <person name="Morishita S."/>
            <person name="Kohara Y."/>
        </authorList>
    </citation>
    <scope>NUCLEOTIDE SEQUENCE [LARGE SCALE GENOMIC DNA]</scope>
    <source>
        <strain evidence="2 3">Hd-rR</strain>
    </source>
</reference>
<dbReference type="SUPFAM" id="SSF57256">
    <property type="entry name" value="Elafin-like"/>
    <property type="match status" value="3"/>
</dbReference>
<dbReference type="PRINTS" id="PR00003">
    <property type="entry name" value="4DISULPHCORE"/>
</dbReference>
<dbReference type="PANTHER" id="PTHR19441:SF95">
    <property type="entry name" value="PERLWAPIN ISOFORM X1"/>
    <property type="match status" value="1"/>
</dbReference>
<dbReference type="GO" id="GO:0004867">
    <property type="term" value="F:serine-type endopeptidase inhibitor activity"/>
    <property type="evidence" value="ECO:0000318"/>
    <property type="project" value="GO_Central"/>
</dbReference>
<dbReference type="STRING" id="8090.ENSORLP00000043489"/>
<organism evidence="2 3">
    <name type="scientific">Oryzias latipes</name>
    <name type="common">Japanese rice fish</name>
    <name type="synonym">Japanese killifish</name>
    <dbReference type="NCBI Taxonomy" id="8090"/>
    <lineage>
        <taxon>Eukaryota</taxon>
        <taxon>Metazoa</taxon>
        <taxon>Chordata</taxon>
        <taxon>Craniata</taxon>
        <taxon>Vertebrata</taxon>
        <taxon>Euteleostomi</taxon>
        <taxon>Actinopterygii</taxon>
        <taxon>Neopterygii</taxon>
        <taxon>Teleostei</taxon>
        <taxon>Neoteleostei</taxon>
        <taxon>Acanthomorphata</taxon>
        <taxon>Ovalentaria</taxon>
        <taxon>Atherinomorphae</taxon>
        <taxon>Beloniformes</taxon>
        <taxon>Adrianichthyidae</taxon>
        <taxon>Oryziinae</taxon>
        <taxon>Oryzias</taxon>
    </lineage>
</organism>
<dbReference type="GO" id="GO:0019731">
    <property type="term" value="P:antibacterial humoral response"/>
    <property type="evidence" value="ECO:0000318"/>
    <property type="project" value="GO_Central"/>
</dbReference>
<evidence type="ECO:0000313" key="2">
    <source>
        <dbReference type="Ensembl" id="ENSORLP00000043489.1"/>
    </source>
</evidence>
<dbReference type="GeneTree" id="ENSGT00940000165527"/>
<dbReference type="Ensembl" id="ENSORLT00000038352.1">
    <property type="protein sequence ID" value="ENSORLP00000043489.1"/>
    <property type="gene ID" value="ENSORLG00000028223.1"/>
</dbReference>
<dbReference type="PANTHER" id="PTHR19441">
    <property type="entry name" value="WHEY ACDIC PROTEIN WAP"/>
    <property type="match status" value="1"/>
</dbReference>
<sequence length="147" mass="15951">IKLIDLYWPYKLILGHCPSNFDGPFPEIPITCHWDIDCPVGYKCCVFNNIAVCVPSIPVEKKCPDRSGTIGLCVENCFSDSDCSNGQLCCSNGCGHDCTPPIIVKPGQCPDPGFTHQCGTRCFQDGQCSGEMKCCPTSCGQACRHPI</sequence>
<reference evidence="2" key="2">
    <citation type="submission" date="2025-08" db="UniProtKB">
        <authorList>
            <consortium name="Ensembl"/>
        </authorList>
    </citation>
    <scope>IDENTIFICATION</scope>
    <source>
        <strain evidence="2">Hd-rR</strain>
    </source>
</reference>
<feature type="domain" description="WAP" evidence="1">
    <location>
        <begin position="56"/>
        <end position="101"/>
    </location>
</feature>